<dbReference type="EMBL" id="UYSL01023462">
    <property type="protein sequence ID" value="VDL82216.1"/>
    <property type="molecule type" value="Genomic_DNA"/>
</dbReference>
<name>A0A0N4YMR9_NIPBR</name>
<reference evidence="1 2" key="2">
    <citation type="submission" date="2018-11" db="EMBL/GenBank/DDBJ databases">
        <authorList>
            <consortium name="Pathogen Informatics"/>
        </authorList>
    </citation>
    <scope>NUCLEOTIDE SEQUENCE [LARGE SCALE GENOMIC DNA]</scope>
</reference>
<dbReference type="AlphaFoldDB" id="A0A0N4YMR9"/>
<evidence type="ECO:0000313" key="1">
    <source>
        <dbReference type="EMBL" id="VDL82216.1"/>
    </source>
</evidence>
<gene>
    <name evidence="1" type="ORF">NBR_LOCUS18491</name>
</gene>
<organism evidence="3">
    <name type="scientific">Nippostrongylus brasiliensis</name>
    <name type="common">Rat hookworm</name>
    <dbReference type="NCBI Taxonomy" id="27835"/>
    <lineage>
        <taxon>Eukaryota</taxon>
        <taxon>Metazoa</taxon>
        <taxon>Ecdysozoa</taxon>
        <taxon>Nematoda</taxon>
        <taxon>Chromadorea</taxon>
        <taxon>Rhabditida</taxon>
        <taxon>Rhabditina</taxon>
        <taxon>Rhabditomorpha</taxon>
        <taxon>Strongyloidea</taxon>
        <taxon>Heligmosomidae</taxon>
        <taxon>Nippostrongylus</taxon>
    </lineage>
</organism>
<protein>
    <submittedName>
        <fullName evidence="3">Transposase</fullName>
    </submittedName>
</protein>
<keyword evidence="2" id="KW-1185">Reference proteome</keyword>
<accession>A0A0N4YMR9</accession>
<dbReference type="Proteomes" id="UP000271162">
    <property type="component" value="Unassembled WGS sequence"/>
</dbReference>
<evidence type="ECO:0000313" key="3">
    <source>
        <dbReference type="WBParaSite" id="NBR_0001849001-mRNA-1"/>
    </source>
</evidence>
<dbReference type="WBParaSite" id="NBR_0001849001-mRNA-1">
    <property type="protein sequence ID" value="NBR_0001849001-mRNA-1"/>
    <property type="gene ID" value="NBR_0001849001"/>
</dbReference>
<sequence>MPGIFSWKNRILGRKTPEPERAKQVTLTRESVNVDRDLHNHTPRRSVRFNEDQNEFAQYNVPDWQNDYGEARVIGSVTATNGMNETIVRSVQFDEKVKKNCDSKGFLTRN</sequence>
<evidence type="ECO:0000313" key="2">
    <source>
        <dbReference type="Proteomes" id="UP000271162"/>
    </source>
</evidence>
<proteinExistence type="predicted"/>
<dbReference type="STRING" id="27835.A0A0N4YMR9"/>
<reference evidence="3" key="1">
    <citation type="submission" date="2017-02" db="UniProtKB">
        <authorList>
            <consortium name="WormBaseParasite"/>
        </authorList>
    </citation>
    <scope>IDENTIFICATION</scope>
</reference>